<keyword evidence="2" id="KW-0813">Transport</keyword>
<evidence type="ECO:0000313" key="12">
    <source>
        <dbReference type="Proteomes" id="UP000680588"/>
    </source>
</evidence>
<dbReference type="PROSITE" id="PS50893">
    <property type="entry name" value="ABC_TRANSPORTER_2"/>
    <property type="match status" value="1"/>
</dbReference>
<feature type="transmembrane region" description="Helical" evidence="9">
    <location>
        <begin position="287"/>
        <end position="309"/>
    </location>
</feature>
<evidence type="ECO:0000256" key="2">
    <source>
        <dbReference type="ARBA" id="ARBA00022448"/>
    </source>
</evidence>
<feature type="transmembrane region" description="Helical" evidence="9">
    <location>
        <begin position="242"/>
        <end position="275"/>
    </location>
</feature>
<dbReference type="KEGG" id="asun:KG104_08895"/>
<dbReference type="Gene3D" id="3.40.50.300">
    <property type="entry name" value="P-loop containing nucleotide triphosphate hydrolases"/>
    <property type="match status" value="1"/>
</dbReference>
<proteinExistence type="predicted"/>
<dbReference type="SMART" id="SM00382">
    <property type="entry name" value="AAA"/>
    <property type="match status" value="1"/>
</dbReference>
<keyword evidence="7 9" id="KW-1133">Transmembrane helix</keyword>
<dbReference type="InterPro" id="IPR001851">
    <property type="entry name" value="ABC_transp_permease"/>
</dbReference>
<keyword evidence="8 9" id="KW-0472">Membrane</keyword>
<dbReference type="Pfam" id="PF00005">
    <property type="entry name" value="ABC_tran"/>
    <property type="match status" value="1"/>
</dbReference>
<reference evidence="11" key="1">
    <citation type="submission" date="2021-06" db="EMBL/GenBank/DDBJ databases">
        <title>Novel species in genus Arthrobacter.</title>
        <authorList>
            <person name="Zhang G."/>
        </authorList>
    </citation>
    <scope>NUCLEOTIDE SEQUENCE</scope>
    <source>
        <strain evidence="11">Zg-ZUI122</strain>
    </source>
</reference>
<dbReference type="PANTHER" id="PTHR45772">
    <property type="entry name" value="CONSERVED COMPONENT OF ABC TRANSPORTER FOR NATURAL AMINO ACIDS-RELATED"/>
    <property type="match status" value="1"/>
</dbReference>
<evidence type="ECO:0000256" key="3">
    <source>
        <dbReference type="ARBA" id="ARBA00022475"/>
    </source>
</evidence>
<sequence>MALWVRLRALPAWVFPLLIGIIIVLLPMLGIPYSTQRQVQLTLILALVVSGLNLSLGYAGELALGQPAVYAAGAYTAGLMSKAGHTEILVQLAAGALAALVVGLITGVPGLRLGGWSLAMTSFFLVLLLPDVLAIFKEVTGGRNGLSGITPPTLFGQRITDDMLFMVVALVVVVWFVIVRNIIVSRHGVAFRVLKRSPVLASSLGISVFRMKLTAYALGAVPAGLAGVLFANVDLYVSPEAFAFGFATTVLAASILGGSASIYGALVGAAILQFATNSSREFQEYSLLFTGIFLIVGGVFLTGGIAGLLRTAVSRLDARARQAGPVPAAPDSPADTALTGFAGKRLVIDNVSKAFGGNKALKGVSLTAEPGRVTALIGPNGSGKTTLLNMVCGFYRTDTGAISIDDRRLDSTGPDAVARAGVARTFQTPNIPEGITVLEAVVSGRYMSNRASIPAAVLQLPGFRRIRREDRSEADRVLGLVGLTKYRDVEAVSLPLGMRRMLEVARCLISRPGVLLLDEVASGLDEHEVEMLSEVVRKVTAAGGTVVLVEHNFQLVLSLADTIVALAHGEVMATGTPAEIESNPRVLNEYLGIEADEEAMMEPEGQR</sequence>
<dbReference type="InterPro" id="IPR027417">
    <property type="entry name" value="P-loop_NTPase"/>
</dbReference>
<keyword evidence="12" id="KW-1185">Reference proteome</keyword>
<protein>
    <submittedName>
        <fullName evidence="11">Branched-chain amino acid ABC transporter ATP-binding protein/permease</fullName>
    </submittedName>
</protein>
<dbReference type="InterPro" id="IPR051120">
    <property type="entry name" value="ABC_AA/LPS_Transport"/>
</dbReference>
<feature type="domain" description="ABC transporter" evidence="10">
    <location>
        <begin position="346"/>
        <end position="593"/>
    </location>
</feature>
<evidence type="ECO:0000256" key="1">
    <source>
        <dbReference type="ARBA" id="ARBA00004651"/>
    </source>
</evidence>
<evidence type="ECO:0000259" key="10">
    <source>
        <dbReference type="PROSITE" id="PS50893"/>
    </source>
</evidence>
<evidence type="ECO:0000256" key="6">
    <source>
        <dbReference type="ARBA" id="ARBA00022840"/>
    </source>
</evidence>
<dbReference type="SUPFAM" id="SSF52540">
    <property type="entry name" value="P-loop containing nucleoside triphosphate hydrolases"/>
    <property type="match status" value="1"/>
</dbReference>
<evidence type="ECO:0000256" key="7">
    <source>
        <dbReference type="ARBA" id="ARBA00022989"/>
    </source>
</evidence>
<dbReference type="GO" id="GO:0015658">
    <property type="term" value="F:branched-chain amino acid transmembrane transporter activity"/>
    <property type="evidence" value="ECO:0007669"/>
    <property type="project" value="InterPro"/>
</dbReference>
<feature type="transmembrane region" description="Helical" evidence="9">
    <location>
        <begin position="115"/>
        <end position="136"/>
    </location>
</feature>
<gene>
    <name evidence="11" type="ORF">KG104_08895</name>
</gene>
<feature type="transmembrane region" description="Helical" evidence="9">
    <location>
        <begin position="213"/>
        <end position="230"/>
    </location>
</feature>
<dbReference type="CDD" id="cd06581">
    <property type="entry name" value="TM_PBP1_LivM_like"/>
    <property type="match status" value="1"/>
</dbReference>
<organism evidence="11 12">
    <name type="scientific">Arthrobacter sunyaminii</name>
    <dbReference type="NCBI Taxonomy" id="2816859"/>
    <lineage>
        <taxon>Bacteria</taxon>
        <taxon>Bacillati</taxon>
        <taxon>Actinomycetota</taxon>
        <taxon>Actinomycetes</taxon>
        <taxon>Micrococcales</taxon>
        <taxon>Micrococcaceae</taxon>
        <taxon>Arthrobacter</taxon>
    </lineage>
</organism>
<evidence type="ECO:0000256" key="5">
    <source>
        <dbReference type="ARBA" id="ARBA00022741"/>
    </source>
</evidence>
<feature type="transmembrane region" description="Helical" evidence="9">
    <location>
        <begin position="163"/>
        <end position="183"/>
    </location>
</feature>
<evidence type="ECO:0000256" key="4">
    <source>
        <dbReference type="ARBA" id="ARBA00022692"/>
    </source>
</evidence>
<dbReference type="Pfam" id="PF02653">
    <property type="entry name" value="BPD_transp_2"/>
    <property type="match status" value="1"/>
</dbReference>
<dbReference type="GO" id="GO:0005524">
    <property type="term" value="F:ATP binding"/>
    <property type="evidence" value="ECO:0007669"/>
    <property type="project" value="UniProtKB-KW"/>
</dbReference>
<dbReference type="InterPro" id="IPR003593">
    <property type="entry name" value="AAA+_ATPase"/>
</dbReference>
<dbReference type="InterPro" id="IPR003439">
    <property type="entry name" value="ABC_transporter-like_ATP-bd"/>
</dbReference>
<keyword evidence="6 11" id="KW-0067">ATP-binding</keyword>
<keyword evidence="5" id="KW-0547">Nucleotide-binding</keyword>
<evidence type="ECO:0000313" key="11">
    <source>
        <dbReference type="EMBL" id="QWQ34689.1"/>
    </source>
</evidence>
<accession>A0A975PCR2</accession>
<dbReference type="EMBL" id="CP076456">
    <property type="protein sequence ID" value="QWQ34689.1"/>
    <property type="molecule type" value="Genomic_DNA"/>
</dbReference>
<evidence type="ECO:0000256" key="8">
    <source>
        <dbReference type="ARBA" id="ARBA00023136"/>
    </source>
</evidence>
<keyword evidence="4 9" id="KW-0812">Transmembrane</keyword>
<dbReference type="GO" id="GO:0016887">
    <property type="term" value="F:ATP hydrolysis activity"/>
    <property type="evidence" value="ECO:0007669"/>
    <property type="project" value="InterPro"/>
</dbReference>
<dbReference type="AlphaFoldDB" id="A0A975PCR2"/>
<feature type="transmembrane region" description="Helical" evidence="9">
    <location>
        <begin position="41"/>
        <end position="60"/>
    </location>
</feature>
<name>A0A975PCR2_9MICC</name>
<keyword evidence="3" id="KW-1003">Cell membrane</keyword>
<feature type="transmembrane region" description="Helical" evidence="9">
    <location>
        <begin position="88"/>
        <end position="108"/>
    </location>
</feature>
<dbReference type="RefSeq" id="WP_207346776.1">
    <property type="nucleotide sequence ID" value="NZ_CP076456.1"/>
</dbReference>
<comment type="subcellular location">
    <subcellularLocation>
        <location evidence="1">Cell membrane</location>
        <topology evidence="1">Multi-pass membrane protein</topology>
    </subcellularLocation>
</comment>
<dbReference type="CDD" id="cd03219">
    <property type="entry name" value="ABC_Mj1267_LivG_branched"/>
    <property type="match status" value="1"/>
</dbReference>
<dbReference type="InterPro" id="IPR043428">
    <property type="entry name" value="LivM-like"/>
</dbReference>
<dbReference type="Proteomes" id="UP000680588">
    <property type="component" value="Chromosome"/>
</dbReference>
<evidence type="ECO:0000256" key="9">
    <source>
        <dbReference type="SAM" id="Phobius"/>
    </source>
</evidence>
<feature type="transmembrane region" description="Helical" evidence="9">
    <location>
        <begin position="12"/>
        <end position="29"/>
    </location>
</feature>
<dbReference type="GO" id="GO:0005886">
    <property type="term" value="C:plasma membrane"/>
    <property type="evidence" value="ECO:0007669"/>
    <property type="project" value="UniProtKB-SubCell"/>
</dbReference>